<evidence type="ECO:0000256" key="8">
    <source>
        <dbReference type="ARBA" id="ARBA00022842"/>
    </source>
</evidence>
<evidence type="ECO:0000256" key="4">
    <source>
        <dbReference type="ARBA" id="ARBA00022679"/>
    </source>
</evidence>
<dbReference type="InterPro" id="IPR018022">
    <property type="entry name" value="IPT"/>
</dbReference>
<evidence type="ECO:0000256" key="10">
    <source>
        <dbReference type="SAM" id="MobiDB-lite"/>
    </source>
</evidence>
<evidence type="ECO:0000256" key="1">
    <source>
        <dbReference type="ARBA" id="ARBA00001946"/>
    </source>
</evidence>
<protein>
    <recommendedName>
        <fullName evidence="3">tRNA dimethylallyltransferase</fullName>
        <ecNumber evidence="3">2.5.1.75</ecNumber>
    </recommendedName>
</protein>
<comment type="cofactor">
    <cofactor evidence="1">
        <name>Mg(2+)</name>
        <dbReference type="ChEBI" id="CHEBI:18420"/>
    </cofactor>
</comment>
<keyword evidence="4 11" id="KW-0808">Transferase</keyword>
<dbReference type="InterPro" id="IPR027417">
    <property type="entry name" value="P-loop_NTPase"/>
</dbReference>
<evidence type="ECO:0000256" key="7">
    <source>
        <dbReference type="ARBA" id="ARBA00022840"/>
    </source>
</evidence>
<dbReference type="Gene3D" id="3.40.50.300">
    <property type="entry name" value="P-loop containing nucleotide triphosphate hydrolases"/>
    <property type="match status" value="1"/>
</dbReference>
<comment type="similarity">
    <text evidence="2">Belongs to the IPP transferase family.</text>
</comment>
<dbReference type="PANTHER" id="PTHR11088">
    <property type="entry name" value="TRNA DIMETHYLALLYLTRANSFERASE"/>
    <property type="match status" value="1"/>
</dbReference>
<evidence type="ECO:0000256" key="9">
    <source>
        <dbReference type="ARBA" id="ARBA00049563"/>
    </source>
</evidence>
<dbReference type="PANTHER" id="PTHR11088:SF60">
    <property type="entry name" value="TRNA DIMETHYLALLYLTRANSFERASE"/>
    <property type="match status" value="1"/>
</dbReference>
<organism evidence="11">
    <name type="scientific">bioreactor metagenome</name>
    <dbReference type="NCBI Taxonomy" id="1076179"/>
    <lineage>
        <taxon>unclassified sequences</taxon>
        <taxon>metagenomes</taxon>
        <taxon>ecological metagenomes</taxon>
    </lineage>
</organism>
<sequence>MGRAFGGQPPTPRSISARKRQRRGNPPPLPLHRGIGALPRQDAAEAARLVEREDDDRQVVVARERDRRGIHHAEVLLQALVVADLIVALGIRELLRVLVIDAVDLSALEDRLAVHLVGAQRGCGIGGEIGVTGACGEDADPLLLEVAHGAATDVGLAHLVHRNRRDHPGVDAERLELRLHAERVHHRGQHAHVIGGGAFHPLRGAGKAAEDVAATDHHADLDAEIMHRLHFAGDAGDGGRVQPVALIPHQRLARDLQEHAFVLHSRLSLCTHPGDPHFGCHCGAKCRKWPPGSTREFHPSSAGVSALPLALGLLRKPMIPLDKIPDDRPVLIAGATASGKSALALALAQARGGVVVNADALQVWSCWRLLSARPSAAEEALAPHRLYGHKAPGEDYSVGAWLREVAPILAAFRAGTGPRPIIVGGTGLYFTALTEGLAEIPPTPAAVRAEADARLAAEGVAALLAALDAETAARIDRLNPARVQRAWEVQRATGRGLAAWQDATPAPLLPLQACTPLVLDAARDWLAGRIDRRFAGMLEQGALEEVRAMLPVWEPRALWAKAIGAPELVAHLRGEIDLETATAQAQAASRQYAKRQRTWFRSRMRNWHNIQIP</sequence>
<evidence type="ECO:0000256" key="5">
    <source>
        <dbReference type="ARBA" id="ARBA00022694"/>
    </source>
</evidence>
<keyword evidence="6" id="KW-0547">Nucleotide-binding</keyword>
<comment type="catalytic activity">
    <reaction evidence="9">
        <text>adenosine(37) in tRNA + dimethylallyl diphosphate = N(6)-dimethylallyladenosine(37) in tRNA + diphosphate</text>
        <dbReference type="Rhea" id="RHEA:26482"/>
        <dbReference type="Rhea" id="RHEA-COMP:10162"/>
        <dbReference type="Rhea" id="RHEA-COMP:10375"/>
        <dbReference type="ChEBI" id="CHEBI:33019"/>
        <dbReference type="ChEBI" id="CHEBI:57623"/>
        <dbReference type="ChEBI" id="CHEBI:74411"/>
        <dbReference type="ChEBI" id="CHEBI:74415"/>
        <dbReference type="EC" id="2.5.1.75"/>
    </reaction>
</comment>
<keyword evidence="5" id="KW-0819">tRNA processing</keyword>
<dbReference type="Pfam" id="PF01715">
    <property type="entry name" value="IPPT"/>
    <property type="match status" value="1"/>
</dbReference>
<accession>A0A644U4B2</accession>
<dbReference type="SUPFAM" id="SSF52540">
    <property type="entry name" value="P-loop containing nucleoside triphosphate hydrolases"/>
    <property type="match status" value="1"/>
</dbReference>
<proteinExistence type="inferred from homology"/>
<dbReference type="InterPro" id="IPR039657">
    <property type="entry name" value="Dimethylallyltransferase"/>
</dbReference>
<dbReference type="Gene3D" id="1.10.20.140">
    <property type="match status" value="1"/>
</dbReference>
<feature type="region of interest" description="Disordered" evidence="10">
    <location>
        <begin position="1"/>
        <end position="37"/>
    </location>
</feature>
<dbReference type="GO" id="GO:0006400">
    <property type="term" value="P:tRNA modification"/>
    <property type="evidence" value="ECO:0007669"/>
    <property type="project" value="TreeGrafter"/>
</dbReference>
<gene>
    <name evidence="11" type="primary">miaA_9</name>
    <name evidence="11" type="ORF">SDC9_19568</name>
</gene>
<dbReference type="HAMAP" id="MF_00185">
    <property type="entry name" value="IPP_trans"/>
    <property type="match status" value="1"/>
</dbReference>
<dbReference type="NCBIfam" id="TIGR00174">
    <property type="entry name" value="miaA"/>
    <property type="match status" value="1"/>
</dbReference>
<keyword evidence="7" id="KW-0067">ATP-binding</keyword>
<evidence type="ECO:0000313" key="11">
    <source>
        <dbReference type="EMBL" id="MPL73762.1"/>
    </source>
</evidence>
<dbReference type="EC" id="2.5.1.75" evidence="3"/>
<name>A0A644U4B2_9ZZZZ</name>
<dbReference type="AlphaFoldDB" id="A0A644U4B2"/>
<evidence type="ECO:0000256" key="6">
    <source>
        <dbReference type="ARBA" id="ARBA00022741"/>
    </source>
</evidence>
<dbReference type="EMBL" id="VSSQ01000075">
    <property type="protein sequence ID" value="MPL73762.1"/>
    <property type="molecule type" value="Genomic_DNA"/>
</dbReference>
<dbReference type="GO" id="GO:0052381">
    <property type="term" value="F:tRNA dimethylallyltransferase activity"/>
    <property type="evidence" value="ECO:0007669"/>
    <property type="project" value="UniProtKB-EC"/>
</dbReference>
<dbReference type="GO" id="GO:0005524">
    <property type="term" value="F:ATP binding"/>
    <property type="evidence" value="ECO:0007669"/>
    <property type="project" value="UniProtKB-KW"/>
</dbReference>
<reference evidence="11" key="1">
    <citation type="submission" date="2019-08" db="EMBL/GenBank/DDBJ databases">
        <authorList>
            <person name="Kucharzyk K."/>
            <person name="Murdoch R.W."/>
            <person name="Higgins S."/>
            <person name="Loffler F."/>
        </authorList>
    </citation>
    <scope>NUCLEOTIDE SEQUENCE</scope>
</reference>
<comment type="caution">
    <text evidence="11">The sequence shown here is derived from an EMBL/GenBank/DDBJ whole genome shotgun (WGS) entry which is preliminary data.</text>
</comment>
<evidence type="ECO:0000256" key="2">
    <source>
        <dbReference type="ARBA" id="ARBA00005842"/>
    </source>
</evidence>
<keyword evidence="8" id="KW-0460">Magnesium</keyword>
<evidence type="ECO:0000256" key="3">
    <source>
        <dbReference type="ARBA" id="ARBA00012665"/>
    </source>
</evidence>